<proteinExistence type="predicted"/>
<evidence type="ECO:0000256" key="1">
    <source>
        <dbReference type="SAM" id="MobiDB-lite"/>
    </source>
</evidence>
<reference evidence="3" key="1">
    <citation type="submission" date="2016-11" db="UniProtKB">
        <authorList>
            <consortium name="WormBaseParasite"/>
        </authorList>
    </citation>
    <scope>IDENTIFICATION</scope>
</reference>
<organism evidence="2 3">
    <name type="scientific">Macrostomum lignano</name>
    <dbReference type="NCBI Taxonomy" id="282301"/>
    <lineage>
        <taxon>Eukaryota</taxon>
        <taxon>Metazoa</taxon>
        <taxon>Spiralia</taxon>
        <taxon>Lophotrochozoa</taxon>
        <taxon>Platyhelminthes</taxon>
        <taxon>Rhabditophora</taxon>
        <taxon>Macrostomorpha</taxon>
        <taxon>Macrostomida</taxon>
        <taxon>Macrostomidae</taxon>
        <taxon>Macrostomum</taxon>
    </lineage>
</organism>
<evidence type="ECO:0000313" key="3">
    <source>
        <dbReference type="WBParaSite" id="maker-unitig_30431-snap-gene-0.5-mRNA-1"/>
    </source>
</evidence>
<name>A0A1I8FEW3_9PLAT</name>
<feature type="compositionally biased region" description="Low complexity" evidence="1">
    <location>
        <begin position="189"/>
        <end position="199"/>
    </location>
</feature>
<feature type="compositionally biased region" description="Polar residues" evidence="1">
    <location>
        <begin position="169"/>
        <end position="188"/>
    </location>
</feature>
<keyword evidence="2" id="KW-1185">Reference proteome</keyword>
<feature type="compositionally biased region" description="Low complexity" evidence="1">
    <location>
        <begin position="139"/>
        <end position="150"/>
    </location>
</feature>
<dbReference type="Proteomes" id="UP000095280">
    <property type="component" value="Unplaced"/>
</dbReference>
<evidence type="ECO:0000313" key="2">
    <source>
        <dbReference type="Proteomes" id="UP000095280"/>
    </source>
</evidence>
<protein>
    <submittedName>
        <fullName evidence="3">Os01g0778700 protein</fullName>
    </submittedName>
</protein>
<feature type="region of interest" description="Disordered" evidence="1">
    <location>
        <begin position="102"/>
        <end position="199"/>
    </location>
</feature>
<sequence>ERIRSPASAASEKIRSFWTRRLQSPAPWPCIPAQPSRCLSLDILDLRLKPPSDAADAEDALLSQPSSLYPQSYARLPSFPPASSIDQLAIVGFSKCGWRRRCPRSASSSSRPGTKQQAAEDDREATEAGISQTLPEQPAAAAWFSSTAEAVPPGTADTPPAGRAHRSLSYPQVRSGSPNSAMRTNNSLRAAARRCASAG</sequence>
<dbReference type="WBParaSite" id="maker-unitig_30431-snap-gene-0.5-mRNA-1">
    <property type="protein sequence ID" value="maker-unitig_30431-snap-gene-0.5-mRNA-1"/>
    <property type="gene ID" value="maker-unitig_30431-snap-gene-0.5"/>
</dbReference>
<dbReference type="AlphaFoldDB" id="A0A1I8FEW3"/>
<accession>A0A1I8FEW3</accession>